<evidence type="ECO:0000256" key="2">
    <source>
        <dbReference type="SAM" id="MobiDB-lite"/>
    </source>
</evidence>
<keyword evidence="3" id="KW-0808">Transferase</keyword>
<keyword evidence="1" id="KW-0067">ATP-binding</keyword>
<dbReference type="GO" id="GO:0006412">
    <property type="term" value="P:translation"/>
    <property type="evidence" value="ECO:0007669"/>
    <property type="project" value="UniProtKB-UniRule"/>
</dbReference>
<dbReference type="GO" id="GO:0016740">
    <property type="term" value="F:transferase activity"/>
    <property type="evidence" value="ECO:0007669"/>
    <property type="project" value="UniProtKB-KW"/>
</dbReference>
<comment type="catalytic activity">
    <reaction evidence="1">
        <text>L-aspartyl-tRNA(Asn) + L-glutamine + ATP + H2O = L-asparaginyl-tRNA(Asn) + L-glutamate + ADP + phosphate + 2 H(+)</text>
        <dbReference type="Rhea" id="RHEA:14513"/>
        <dbReference type="Rhea" id="RHEA-COMP:9674"/>
        <dbReference type="Rhea" id="RHEA-COMP:9677"/>
        <dbReference type="ChEBI" id="CHEBI:15377"/>
        <dbReference type="ChEBI" id="CHEBI:15378"/>
        <dbReference type="ChEBI" id="CHEBI:29985"/>
        <dbReference type="ChEBI" id="CHEBI:30616"/>
        <dbReference type="ChEBI" id="CHEBI:43474"/>
        <dbReference type="ChEBI" id="CHEBI:58359"/>
        <dbReference type="ChEBI" id="CHEBI:78515"/>
        <dbReference type="ChEBI" id="CHEBI:78516"/>
        <dbReference type="ChEBI" id="CHEBI:456216"/>
    </reaction>
</comment>
<feature type="region of interest" description="Disordered" evidence="2">
    <location>
        <begin position="62"/>
        <end position="88"/>
    </location>
</feature>
<dbReference type="GO" id="GO:0050567">
    <property type="term" value="F:glutaminyl-tRNA synthase (glutamine-hydrolyzing) activity"/>
    <property type="evidence" value="ECO:0007669"/>
    <property type="project" value="UniProtKB-UniRule"/>
</dbReference>
<name>A0A0G0TM89_9BACT</name>
<comment type="function">
    <text evidence="1">Allows the formation of correctly charged Asn-tRNA(Asn) or Gln-tRNA(Gln) through the transamidation of misacylated Asp-tRNA(Asn) or Glu-tRNA(Gln) in organisms which lack either or both of asparaginyl-tRNA or glutaminyl-tRNA synthetases. The reaction takes place in the presence of glutamine and ATP through an activated phospho-Asp-tRNA(Asn) or phospho-Glu-tRNA(Gln).</text>
</comment>
<dbReference type="EC" id="6.3.5.-" evidence="1"/>
<dbReference type="PANTHER" id="PTHR15004">
    <property type="entry name" value="GLUTAMYL-TRNA(GLN) AMIDOTRANSFERASE SUBUNIT C, MITOCHONDRIAL"/>
    <property type="match status" value="1"/>
</dbReference>
<dbReference type="HAMAP" id="MF_00122">
    <property type="entry name" value="GatC"/>
    <property type="match status" value="1"/>
</dbReference>
<dbReference type="GO" id="GO:0005524">
    <property type="term" value="F:ATP binding"/>
    <property type="evidence" value="ECO:0007669"/>
    <property type="project" value="UniProtKB-KW"/>
</dbReference>
<dbReference type="STRING" id="1618408.UU23_C0003G0027"/>
<comment type="catalytic activity">
    <reaction evidence="1">
        <text>L-glutamyl-tRNA(Gln) + L-glutamine + ATP + H2O = L-glutaminyl-tRNA(Gln) + L-glutamate + ADP + phosphate + H(+)</text>
        <dbReference type="Rhea" id="RHEA:17521"/>
        <dbReference type="Rhea" id="RHEA-COMP:9681"/>
        <dbReference type="Rhea" id="RHEA-COMP:9684"/>
        <dbReference type="ChEBI" id="CHEBI:15377"/>
        <dbReference type="ChEBI" id="CHEBI:15378"/>
        <dbReference type="ChEBI" id="CHEBI:29985"/>
        <dbReference type="ChEBI" id="CHEBI:30616"/>
        <dbReference type="ChEBI" id="CHEBI:43474"/>
        <dbReference type="ChEBI" id="CHEBI:58359"/>
        <dbReference type="ChEBI" id="CHEBI:78520"/>
        <dbReference type="ChEBI" id="CHEBI:78521"/>
        <dbReference type="ChEBI" id="CHEBI:456216"/>
    </reaction>
</comment>
<comment type="similarity">
    <text evidence="1">Belongs to the GatC family.</text>
</comment>
<evidence type="ECO:0000313" key="3">
    <source>
        <dbReference type="EMBL" id="KKR78129.1"/>
    </source>
</evidence>
<dbReference type="PANTHER" id="PTHR15004:SF0">
    <property type="entry name" value="GLUTAMYL-TRNA(GLN) AMIDOTRANSFERASE SUBUNIT C, MITOCHONDRIAL"/>
    <property type="match status" value="1"/>
</dbReference>
<gene>
    <name evidence="1" type="primary">gatC</name>
    <name evidence="3" type="ORF">UU23_C0003G0027</name>
</gene>
<dbReference type="NCBIfam" id="TIGR00135">
    <property type="entry name" value="gatC"/>
    <property type="match status" value="1"/>
</dbReference>
<organism evidence="3 4">
    <name type="scientific">Candidatus Curtissbacteria bacterium GW2011_GWA1_40_9</name>
    <dbReference type="NCBI Taxonomy" id="1618408"/>
    <lineage>
        <taxon>Bacteria</taxon>
        <taxon>Candidatus Curtissiibacteriota</taxon>
    </lineage>
</organism>
<dbReference type="Pfam" id="PF02686">
    <property type="entry name" value="GatC"/>
    <property type="match status" value="1"/>
</dbReference>
<dbReference type="EMBL" id="LBZV01000003">
    <property type="protein sequence ID" value="KKR78129.1"/>
    <property type="molecule type" value="Genomic_DNA"/>
</dbReference>
<dbReference type="GO" id="GO:0050566">
    <property type="term" value="F:asparaginyl-tRNA synthase (glutamine-hydrolyzing) activity"/>
    <property type="evidence" value="ECO:0007669"/>
    <property type="project" value="RHEA"/>
</dbReference>
<dbReference type="PATRIC" id="fig|1618408.3.peg.215"/>
<reference evidence="3 4" key="1">
    <citation type="journal article" date="2015" name="Nature">
        <title>rRNA introns, odd ribosomes, and small enigmatic genomes across a large radiation of phyla.</title>
        <authorList>
            <person name="Brown C.T."/>
            <person name="Hug L.A."/>
            <person name="Thomas B.C."/>
            <person name="Sharon I."/>
            <person name="Castelle C.J."/>
            <person name="Singh A."/>
            <person name="Wilkins M.J."/>
            <person name="Williams K.H."/>
            <person name="Banfield J.F."/>
        </authorList>
    </citation>
    <scope>NUCLEOTIDE SEQUENCE [LARGE SCALE GENOMIC DNA]</scope>
</reference>
<comment type="subunit">
    <text evidence="1">Heterotrimer of A, B and C subunits.</text>
</comment>
<dbReference type="SUPFAM" id="SSF141000">
    <property type="entry name" value="Glu-tRNAGln amidotransferase C subunit"/>
    <property type="match status" value="1"/>
</dbReference>
<dbReference type="Gene3D" id="1.10.20.60">
    <property type="entry name" value="Glu-tRNAGln amidotransferase C subunit, N-terminal domain"/>
    <property type="match status" value="1"/>
</dbReference>
<keyword evidence="1" id="KW-0547">Nucleotide-binding</keyword>
<dbReference type="GO" id="GO:0006450">
    <property type="term" value="P:regulation of translational fidelity"/>
    <property type="evidence" value="ECO:0007669"/>
    <property type="project" value="InterPro"/>
</dbReference>
<dbReference type="InterPro" id="IPR036113">
    <property type="entry name" value="Asp/Glu-ADT_sf_sub_c"/>
</dbReference>
<evidence type="ECO:0000313" key="4">
    <source>
        <dbReference type="Proteomes" id="UP000034292"/>
    </source>
</evidence>
<sequence length="104" mass="11474">MPNAKSKKTKAKIDITHVAKLANLALTDREKKVFAGQLSETIKYIDKLEELDTSALEPTSQVTSLENVTREDKASSSFSQEDALKNAKSTSKGFIMTKAILEEQ</sequence>
<evidence type="ECO:0000256" key="1">
    <source>
        <dbReference type="HAMAP-Rule" id="MF_00122"/>
    </source>
</evidence>
<keyword evidence="1" id="KW-0436">Ligase</keyword>
<comment type="caution">
    <text evidence="3">The sequence shown here is derived from an EMBL/GenBank/DDBJ whole genome shotgun (WGS) entry which is preliminary data.</text>
</comment>
<dbReference type="GO" id="GO:0070681">
    <property type="term" value="P:glutaminyl-tRNAGln biosynthesis via transamidation"/>
    <property type="evidence" value="ECO:0007669"/>
    <property type="project" value="TreeGrafter"/>
</dbReference>
<dbReference type="Proteomes" id="UP000034292">
    <property type="component" value="Unassembled WGS sequence"/>
</dbReference>
<dbReference type="InterPro" id="IPR003837">
    <property type="entry name" value="GatC"/>
</dbReference>
<keyword evidence="1" id="KW-0648">Protein biosynthesis</keyword>
<protein>
    <recommendedName>
        <fullName evidence="1">Aspartyl/glutamyl-tRNA(Asn/Gln) amidotransferase subunit C</fullName>
        <shortName evidence="1">Asp/Glu-ADT subunit C</shortName>
        <ecNumber evidence="1">6.3.5.-</ecNumber>
    </recommendedName>
</protein>
<proteinExistence type="inferred from homology"/>
<accession>A0A0G0TM89</accession>
<dbReference type="AlphaFoldDB" id="A0A0G0TM89"/>